<gene>
    <name evidence="1" type="ORF">AVEN_177484_1</name>
</gene>
<dbReference type="OrthoDB" id="5580953at2759"/>
<evidence type="ECO:0000313" key="2">
    <source>
        <dbReference type="Proteomes" id="UP000499080"/>
    </source>
</evidence>
<keyword evidence="2" id="KW-1185">Reference proteome</keyword>
<evidence type="ECO:0000313" key="1">
    <source>
        <dbReference type="EMBL" id="GBM10215.1"/>
    </source>
</evidence>
<accession>A0A4Y2D3S1</accession>
<sequence length="167" mass="19046">MQHAPCRVKSYWKVRSPCLPVEVIDTQKAAPVPPWKLLSTELALSPPVEVFEYETRPYPPVEVIEYRKQPHAPVEVIEYRKQPHVSVEVIEYRTPPHVPVEVIEYRTPPHASMPDAITAQTDMVSKMIFSDSKSLNQKLIKISKTNVLTITILSFSILCTQKSKIIS</sequence>
<name>A0A4Y2D3S1_ARAVE</name>
<proteinExistence type="predicted"/>
<comment type="caution">
    <text evidence="1">The sequence shown here is derived from an EMBL/GenBank/DDBJ whole genome shotgun (WGS) entry which is preliminary data.</text>
</comment>
<dbReference type="AlphaFoldDB" id="A0A4Y2D3S1"/>
<dbReference type="EMBL" id="BGPR01000282">
    <property type="protein sequence ID" value="GBM10215.1"/>
    <property type="molecule type" value="Genomic_DNA"/>
</dbReference>
<reference evidence="1 2" key="1">
    <citation type="journal article" date="2019" name="Sci. Rep.">
        <title>Orb-weaving spider Araneus ventricosus genome elucidates the spidroin gene catalogue.</title>
        <authorList>
            <person name="Kono N."/>
            <person name="Nakamura H."/>
            <person name="Ohtoshi R."/>
            <person name="Moran D.A.P."/>
            <person name="Shinohara A."/>
            <person name="Yoshida Y."/>
            <person name="Fujiwara M."/>
            <person name="Mori M."/>
            <person name="Tomita M."/>
            <person name="Arakawa K."/>
        </authorList>
    </citation>
    <scope>NUCLEOTIDE SEQUENCE [LARGE SCALE GENOMIC DNA]</scope>
</reference>
<dbReference type="Proteomes" id="UP000499080">
    <property type="component" value="Unassembled WGS sequence"/>
</dbReference>
<protein>
    <submittedName>
        <fullName evidence="1">Uncharacterized protein</fullName>
    </submittedName>
</protein>
<organism evidence="1 2">
    <name type="scientific">Araneus ventricosus</name>
    <name type="common">Orbweaver spider</name>
    <name type="synonym">Epeira ventricosa</name>
    <dbReference type="NCBI Taxonomy" id="182803"/>
    <lineage>
        <taxon>Eukaryota</taxon>
        <taxon>Metazoa</taxon>
        <taxon>Ecdysozoa</taxon>
        <taxon>Arthropoda</taxon>
        <taxon>Chelicerata</taxon>
        <taxon>Arachnida</taxon>
        <taxon>Araneae</taxon>
        <taxon>Araneomorphae</taxon>
        <taxon>Entelegynae</taxon>
        <taxon>Araneoidea</taxon>
        <taxon>Araneidae</taxon>
        <taxon>Araneus</taxon>
    </lineage>
</organism>